<dbReference type="Proteomes" id="UP000316253">
    <property type="component" value="Unassembled WGS sequence"/>
</dbReference>
<feature type="transmembrane region" description="Helical" evidence="2">
    <location>
        <begin position="107"/>
        <end position="129"/>
    </location>
</feature>
<keyword evidence="1" id="KW-0175">Coiled coil</keyword>
<evidence type="ECO:0000256" key="1">
    <source>
        <dbReference type="SAM" id="Coils"/>
    </source>
</evidence>
<feature type="transmembrane region" description="Helical" evidence="2">
    <location>
        <begin position="265"/>
        <end position="284"/>
    </location>
</feature>
<dbReference type="AlphaFoldDB" id="A0A554JAS6"/>
<feature type="transmembrane region" description="Helical" evidence="2">
    <location>
        <begin position="237"/>
        <end position="258"/>
    </location>
</feature>
<keyword evidence="2" id="KW-1133">Transmembrane helix</keyword>
<evidence type="ECO:0000256" key="3">
    <source>
        <dbReference type="SAM" id="SignalP"/>
    </source>
</evidence>
<comment type="caution">
    <text evidence="4">The sequence shown here is derived from an EMBL/GenBank/DDBJ whole genome shotgun (WGS) entry which is preliminary data.</text>
</comment>
<keyword evidence="3" id="KW-0732">Signal</keyword>
<accession>A0A554JAS6</accession>
<dbReference type="EMBL" id="VMFD01000043">
    <property type="protein sequence ID" value="TSC65436.1"/>
    <property type="molecule type" value="Genomic_DNA"/>
</dbReference>
<feature type="signal peptide" evidence="3">
    <location>
        <begin position="1"/>
        <end position="31"/>
    </location>
</feature>
<sequence length="842" mass="91552">MTNSAPVTRIALLLLLGAIWLSSAWPTPVQAQSFDTATGRTTLPLCKEGVDPATAQGQALALIPKENKNWLVQIFSKGSLYYRLRCDPLIFGAATSTGNYEIGIYRASLSVVNILILIVLLVVAFANILRYKIDTYSVKKALVPMVLGIVLANFALPIVWTITDFANVLTVTLINEATSEGTLAAFVEALISSVYRQGPTAIGNLLTQSAQGSTIGMITALIGIFGWAIVATGPFLAFIWAASMFLLLMPSILFLGLGIAMIARIYVLLILTACAPLAFASFGFPGVFKSKIWTQWWGYLINWTFMAPITFFWLWLAIQVYRASGSEANIATYLISLTCITMALKTPTNKGGSVMASLNSKIIEPLQKGLKTVTGITPGLTYARQKTPRDVSRFLSSRGWNYAKPIRAALEGIEAGNAKREASSTSVQQAKFYRDLSEQVQITGAKPWEYARVAAEKEKDRYRFPGLQRVRDRTNEEATKLAISLNPDELEHFNNITDEKAAELEAQIQALMNKRNKRDNRLSDPDGLAALAVMMADLGRTAGDRSKEVTSIEEIMKLLSRERYNVADLERTTKNLQSKRNGIEAIVPVSATSPNGSSNSRARRHTRKIVQNPAVSNADPNIRQNYLDNLEKLLQRLGIDLKQITAANLQLIKADDELRGLVAAALKTNQKRTNPVSISNNLQFALGHGLDQLAIGSTDATDKRALSSLAMGTANAKELRQVTGAITAGRLNRSAAQVTKDTVAQLLTANSAPWGSDLSSHLLAVRNYLTNLSEAELMALSAEKIYQAAGVRTDAQANQGNILALDLALAGMTNLYEELSNIVAAAPSTATATPRVNRMAQP</sequence>
<feature type="coiled-coil region" evidence="1">
    <location>
        <begin position="494"/>
        <end position="521"/>
    </location>
</feature>
<feature type="transmembrane region" description="Helical" evidence="2">
    <location>
        <begin position="296"/>
        <end position="316"/>
    </location>
</feature>
<feature type="transmembrane region" description="Helical" evidence="2">
    <location>
        <begin position="141"/>
        <end position="162"/>
    </location>
</feature>
<feature type="chain" id="PRO_5021819245" evidence="3">
    <location>
        <begin position="32"/>
        <end position="842"/>
    </location>
</feature>
<protein>
    <submittedName>
        <fullName evidence="4">Uncharacterized protein</fullName>
    </submittedName>
</protein>
<feature type="transmembrane region" description="Helical" evidence="2">
    <location>
        <begin position="212"/>
        <end position="231"/>
    </location>
</feature>
<reference evidence="4 5" key="1">
    <citation type="submission" date="2017-08" db="EMBL/GenBank/DDBJ databases">
        <title>Mechanisms for carbon and nitrogen cycling indicate functional differentiation within the Candidate Phyla Radiation.</title>
        <authorList>
            <person name="Danczak R.E."/>
            <person name="Johnston M.D."/>
            <person name="Kenah C."/>
            <person name="Slattery M."/>
            <person name="Wrighton K.C."/>
            <person name="Wilkins M.J."/>
        </authorList>
    </citation>
    <scope>NUCLEOTIDE SEQUENCE [LARGE SCALE GENOMIC DNA]</scope>
    <source>
        <strain evidence="4">Gr01-1014_85</strain>
    </source>
</reference>
<keyword evidence="2" id="KW-0472">Membrane</keyword>
<gene>
    <name evidence="4" type="ORF">CEO22_479</name>
</gene>
<evidence type="ECO:0000313" key="5">
    <source>
        <dbReference type="Proteomes" id="UP000316253"/>
    </source>
</evidence>
<keyword evidence="2" id="KW-0812">Transmembrane</keyword>
<organism evidence="4 5">
    <name type="scientific">Candidatus Berkelbacteria bacterium Gr01-1014_85</name>
    <dbReference type="NCBI Taxonomy" id="2017150"/>
    <lineage>
        <taxon>Bacteria</taxon>
        <taxon>Candidatus Berkelbacteria</taxon>
    </lineage>
</organism>
<evidence type="ECO:0000313" key="4">
    <source>
        <dbReference type="EMBL" id="TSC65436.1"/>
    </source>
</evidence>
<evidence type="ECO:0000256" key="2">
    <source>
        <dbReference type="SAM" id="Phobius"/>
    </source>
</evidence>
<proteinExistence type="predicted"/>
<name>A0A554JAS6_9BACT</name>